<dbReference type="EMBL" id="NHYD01001970">
    <property type="protein sequence ID" value="PPQ89013.1"/>
    <property type="molecule type" value="Genomic_DNA"/>
</dbReference>
<organism evidence="2 3">
    <name type="scientific">Psilocybe cyanescens</name>
    <dbReference type="NCBI Taxonomy" id="93625"/>
    <lineage>
        <taxon>Eukaryota</taxon>
        <taxon>Fungi</taxon>
        <taxon>Dikarya</taxon>
        <taxon>Basidiomycota</taxon>
        <taxon>Agaricomycotina</taxon>
        <taxon>Agaricomycetes</taxon>
        <taxon>Agaricomycetidae</taxon>
        <taxon>Agaricales</taxon>
        <taxon>Agaricineae</taxon>
        <taxon>Strophariaceae</taxon>
        <taxon>Psilocybe</taxon>
    </lineage>
</organism>
<feature type="region of interest" description="Disordered" evidence="1">
    <location>
        <begin position="1"/>
        <end position="22"/>
    </location>
</feature>
<dbReference type="Proteomes" id="UP000283269">
    <property type="component" value="Unassembled WGS sequence"/>
</dbReference>
<comment type="caution">
    <text evidence="2">The sequence shown here is derived from an EMBL/GenBank/DDBJ whole genome shotgun (WGS) entry which is preliminary data.</text>
</comment>
<feature type="region of interest" description="Disordered" evidence="1">
    <location>
        <begin position="144"/>
        <end position="193"/>
    </location>
</feature>
<feature type="compositionally biased region" description="Low complexity" evidence="1">
    <location>
        <begin position="223"/>
        <end position="259"/>
    </location>
</feature>
<dbReference type="InParanoid" id="A0A409XE04"/>
<dbReference type="OrthoDB" id="2646043at2759"/>
<gene>
    <name evidence="2" type="ORF">CVT25_005112</name>
</gene>
<accession>A0A409XE04</accession>
<evidence type="ECO:0000256" key="1">
    <source>
        <dbReference type="SAM" id="MobiDB-lite"/>
    </source>
</evidence>
<reference evidence="2 3" key="1">
    <citation type="journal article" date="2018" name="Evol. Lett.">
        <title>Horizontal gene cluster transfer increased hallucinogenic mushroom diversity.</title>
        <authorList>
            <person name="Reynolds H.T."/>
            <person name="Vijayakumar V."/>
            <person name="Gluck-Thaler E."/>
            <person name="Korotkin H.B."/>
            <person name="Matheny P.B."/>
            <person name="Slot J.C."/>
        </authorList>
    </citation>
    <scope>NUCLEOTIDE SEQUENCE [LARGE SCALE GENOMIC DNA]</scope>
    <source>
        <strain evidence="2 3">2631</strain>
    </source>
</reference>
<evidence type="ECO:0000313" key="2">
    <source>
        <dbReference type="EMBL" id="PPQ89013.1"/>
    </source>
</evidence>
<sequence>MDDHDVNSVSEPSSTKFKNHSPSRRRLNYAGVRILEEYWSQNPGTLPSIGVRHGLTDKIKNIPGNDFYKMVNTTDWFKRRIAKVQAQSTSNPQFPSLTKAALEHLEVLLKNQPNPPSDVIHTWAALLSAQGVTYQDVVNWVNTTGHNNGTNTRLPTPTNTASPEHSPSLPPSSPVGNHAPNIMKRDPMRSPMLPPLAIPTTNQLDGLVVHSQGSRYSPFTPISATSSTSTAPPITPASPAGTIHTWQPPQQQQQQQQQQLKRPHVPILQAIIRGVADAVSTTNLPAAAVPSSAAEFNEMFAPYEKQMVQLMHALEHS</sequence>
<feature type="compositionally biased region" description="Polar residues" evidence="1">
    <location>
        <begin position="7"/>
        <end position="16"/>
    </location>
</feature>
<dbReference type="AlphaFoldDB" id="A0A409XE04"/>
<evidence type="ECO:0000313" key="3">
    <source>
        <dbReference type="Proteomes" id="UP000283269"/>
    </source>
</evidence>
<protein>
    <submittedName>
        <fullName evidence="2">Uncharacterized protein</fullName>
    </submittedName>
</protein>
<feature type="region of interest" description="Disordered" evidence="1">
    <location>
        <begin position="223"/>
        <end position="261"/>
    </location>
</feature>
<name>A0A409XE04_PSICY</name>
<keyword evidence="3" id="KW-1185">Reference proteome</keyword>
<proteinExistence type="predicted"/>